<dbReference type="InterPro" id="IPR013324">
    <property type="entry name" value="RNA_pol_sigma_r3/r4-like"/>
</dbReference>
<evidence type="ECO:0000259" key="7">
    <source>
        <dbReference type="Pfam" id="PF04542"/>
    </source>
</evidence>
<evidence type="ECO:0000256" key="4">
    <source>
        <dbReference type="ARBA" id="ARBA00023125"/>
    </source>
</evidence>
<keyword evidence="2" id="KW-0805">Transcription regulation</keyword>
<evidence type="ECO:0000256" key="1">
    <source>
        <dbReference type="ARBA" id="ARBA00010641"/>
    </source>
</evidence>
<dbReference type="PANTHER" id="PTHR43133">
    <property type="entry name" value="RNA POLYMERASE ECF-TYPE SIGMA FACTO"/>
    <property type="match status" value="1"/>
</dbReference>
<dbReference type="Gene3D" id="1.10.1740.10">
    <property type="match status" value="1"/>
</dbReference>
<dbReference type="NCBIfam" id="TIGR02937">
    <property type="entry name" value="sigma70-ECF"/>
    <property type="match status" value="1"/>
</dbReference>
<feature type="domain" description="RNA polymerase sigma factor 70 region 4 type 2" evidence="8">
    <location>
        <begin position="133"/>
        <end position="184"/>
    </location>
</feature>
<reference evidence="9 10" key="1">
    <citation type="submission" date="2019-10" db="EMBL/GenBank/DDBJ databases">
        <title>Georgenia wutianyii sp. nov. and Georgenia yuyongxinii sp. nov. isolated from plateau pika (Ochotona curzoniae) in the Qinghai-Tibet plateau of China.</title>
        <authorList>
            <person name="Tian Z."/>
        </authorList>
    </citation>
    <scope>NUCLEOTIDE SEQUENCE [LARGE SCALE GENOMIC DNA]</scope>
    <source>
        <strain evidence="9 10">JCM 19765</strain>
    </source>
</reference>
<dbReference type="PANTHER" id="PTHR43133:SF8">
    <property type="entry name" value="RNA POLYMERASE SIGMA FACTOR HI_1459-RELATED"/>
    <property type="match status" value="1"/>
</dbReference>
<dbReference type="InterPro" id="IPR013249">
    <property type="entry name" value="RNA_pol_sigma70_r4_t2"/>
</dbReference>
<keyword evidence="4" id="KW-0238">DNA-binding</keyword>
<dbReference type="Pfam" id="PF04542">
    <property type="entry name" value="Sigma70_r2"/>
    <property type="match status" value="1"/>
</dbReference>
<comment type="caution">
    <text evidence="9">The sequence shown here is derived from an EMBL/GenBank/DDBJ whole genome shotgun (WGS) entry which is preliminary data.</text>
</comment>
<dbReference type="InterPro" id="IPR013325">
    <property type="entry name" value="RNA_pol_sigma_r2"/>
</dbReference>
<dbReference type="InterPro" id="IPR007627">
    <property type="entry name" value="RNA_pol_sigma70_r2"/>
</dbReference>
<dbReference type="Gene3D" id="1.10.10.10">
    <property type="entry name" value="Winged helix-like DNA-binding domain superfamily/Winged helix DNA-binding domain"/>
    <property type="match status" value="1"/>
</dbReference>
<dbReference type="Proteomes" id="UP000437709">
    <property type="component" value="Unassembled WGS sequence"/>
</dbReference>
<proteinExistence type="inferred from homology"/>
<dbReference type="CDD" id="cd06171">
    <property type="entry name" value="Sigma70_r4"/>
    <property type="match status" value="1"/>
</dbReference>
<keyword evidence="3" id="KW-0731">Sigma factor</keyword>
<evidence type="ECO:0000313" key="10">
    <source>
        <dbReference type="Proteomes" id="UP000437709"/>
    </source>
</evidence>
<feature type="region of interest" description="Disordered" evidence="6">
    <location>
        <begin position="1"/>
        <end position="32"/>
    </location>
</feature>
<keyword evidence="5" id="KW-0804">Transcription</keyword>
<feature type="compositionally biased region" description="Gly residues" evidence="6">
    <location>
        <begin position="1"/>
        <end position="13"/>
    </location>
</feature>
<name>A0A6N7EJU7_9MICO</name>
<dbReference type="EMBL" id="WHPC01000032">
    <property type="protein sequence ID" value="MPV37333.1"/>
    <property type="molecule type" value="Genomic_DNA"/>
</dbReference>
<keyword evidence="10" id="KW-1185">Reference proteome</keyword>
<dbReference type="SUPFAM" id="SSF88946">
    <property type="entry name" value="Sigma2 domain of RNA polymerase sigma factors"/>
    <property type="match status" value="1"/>
</dbReference>
<evidence type="ECO:0000256" key="6">
    <source>
        <dbReference type="SAM" id="MobiDB-lite"/>
    </source>
</evidence>
<feature type="domain" description="RNA polymerase sigma-70 region 2" evidence="7">
    <location>
        <begin position="42"/>
        <end position="108"/>
    </location>
</feature>
<dbReference type="AlphaFoldDB" id="A0A6N7EJU7"/>
<dbReference type="GO" id="GO:0003677">
    <property type="term" value="F:DNA binding"/>
    <property type="evidence" value="ECO:0007669"/>
    <property type="project" value="UniProtKB-KW"/>
</dbReference>
<evidence type="ECO:0000256" key="3">
    <source>
        <dbReference type="ARBA" id="ARBA00023082"/>
    </source>
</evidence>
<gene>
    <name evidence="9" type="ORF">GB881_09765</name>
</gene>
<organism evidence="9 10">
    <name type="scientific">Georgenia subflava</name>
    <dbReference type="NCBI Taxonomy" id="1622177"/>
    <lineage>
        <taxon>Bacteria</taxon>
        <taxon>Bacillati</taxon>
        <taxon>Actinomycetota</taxon>
        <taxon>Actinomycetes</taxon>
        <taxon>Micrococcales</taxon>
        <taxon>Bogoriellaceae</taxon>
        <taxon>Georgenia</taxon>
    </lineage>
</organism>
<dbReference type="InterPro" id="IPR039425">
    <property type="entry name" value="RNA_pol_sigma-70-like"/>
</dbReference>
<sequence>MGGCNLGGPPGHVGGRRPGQRPSDRQGGDDVPIDEDTAVEALYNQHAGTVYRYVYRRVLDRQVADELTNDVFRIAWQNLRKARSVDLPWLIGTAKNLVLNEVRARGRRARLSARLHDDAVTDSSVPGHDGVRDRVHEVLATMREQDRDILMLAYWDGFRGAELAAVLDCPAATAASRLFRARKAFARLAPPELVGHEIVMDGGRR</sequence>
<accession>A0A6N7EJU7</accession>
<dbReference type="GO" id="GO:0016987">
    <property type="term" value="F:sigma factor activity"/>
    <property type="evidence" value="ECO:0007669"/>
    <property type="project" value="UniProtKB-KW"/>
</dbReference>
<evidence type="ECO:0000256" key="5">
    <source>
        <dbReference type="ARBA" id="ARBA00023163"/>
    </source>
</evidence>
<comment type="similarity">
    <text evidence="1">Belongs to the sigma-70 factor family. ECF subfamily.</text>
</comment>
<dbReference type="SUPFAM" id="SSF88659">
    <property type="entry name" value="Sigma3 and sigma4 domains of RNA polymerase sigma factors"/>
    <property type="match status" value="1"/>
</dbReference>
<dbReference type="Pfam" id="PF08281">
    <property type="entry name" value="Sigma70_r4_2"/>
    <property type="match status" value="1"/>
</dbReference>
<evidence type="ECO:0000313" key="9">
    <source>
        <dbReference type="EMBL" id="MPV37333.1"/>
    </source>
</evidence>
<evidence type="ECO:0000256" key="2">
    <source>
        <dbReference type="ARBA" id="ARBA00023015"/>
    </source>
</evidence>
<dbReference type="InterPro" id="IPR036388">
    <property type="entry name" value="WH-like_DNA-bd_sf"/>
</dbReference>
<dbReference type="GO" id="GO:0006352">
    <property type="term" value="P:DNA-templated transcription initiation"/>
    <property type="evidence" value="ECO:0007669"/>
    <property type="project" value="InterPro"/>
</dbReference>
<evidence type="ECO:0000259" key="8">
    <source>
        <dbReference type="Pfam" id="PF08281"/>
    </source>
</evidence>
<dbReference type="InterPro" id="IPR014284">
    <property type="entry name" value="RNA_pol_sigma-70_dom"/>
</dbReference>
<protein>
    <submittedName>
        <fullName evidence="9">Sigma-70 family RNA polymerase sigma factor</fullName>
    </submittedName>
</protein>